<reference evidence="1 2" key="1">
    <citation type="submission" date="2018-05" db="EMBL/GenBank/DDBJ databases">
        <title>Genomic Encyclopedia of Type Strains, Phase IV (KMG-IV): sequencing the most valuable type-strain genomes for metagenomic binning, comparative biology and taxonomic classification.</title>
        <authorList>
            <person name="Goeker M."/>
        </authorList>
    </citation>
    <scope>NUCLEOTIDE SEQUENCE [LARGE SCALE GENOMIC DNA]</scope>
    <source>
        <strain evidence="1 2">DSM 2626</strain>
    </source>
</reference>
<dbReference type="RefSeq" id="WP_109670944.1">
    <property type="nucleotide sequence ID" value="NZ_QGGH01000013.1"/>
</dbReference>
<dbReference type="AlphaFoldDB" id="A0A8E2WAL9"/>
<dbReference type="GeneID" id="61055156"/>
<protein>
    <submittedName>
        <fullName evidence="1">Uncharacterized protein</fullName>
    </submittedName>
</protein>
<comment type="caution">
    <text evidence="1">The sequence shown here is derived from an EMBL/GenBank/DDBJ whole genome shotgun (WGS) entry which is preliminary data.</text>
</comment>
<evidence type="ECO:0000313" key="1">
    <source>
        <dbReference type="EMBL" id="PWJ87955.1"/>
    </source>
</evidence>
<accession>A0A8E2WAL9</accession>
<organism evidence="1 2">
    <name type="scientific">Rhizobium loti</name>
    <name type="common">Mesorhizobium loti</name>
    <dbReference type="NCBI Taxonomy" id="381"/>
    <lineage>
        <taxon>Bacteria</taxon>
        <taxon>Pseudomonadati</taxon>
        <taxon>Pseudomonadota</taxon>
        <taxon>Alphaproteobacteria</taxon>
        <taxon>Hyphomicrobiales</taxon>
        <taxon>Phyllobacteriaceae</taxon>
        <taxon>Mesorhizobium</taxon>
    </lineage>
</organism>
<name>A0A8E2WAL9_RHILI</name>
<proteinExistence type="predicted"/>
<dbReference type="EMBL" id="QGGH01000013">
    <property type="protein sequence ID" value="PWJ87955.1"/>
    <property type="molecule type" value="Genomic_DNA"/>
</dbReference>
<evidence type="ECO:0000313" key="2">
    <source>
        <dbReference type="Proteomes" id="UP000245631"/>
    </source>
</evidence>
<dbReference type="Proteomes" id="UP000245631">
    <property type="component" value="Unassembled WGS sequence"/>
</dbReference>
<sequence length="103" mass="11136">MAWKVTDISIGDEVAITVTVLRMLDGARASVSIPSYAFPHSMPAPKRTEPGDELELRGKVSRIDAESQKVTLKAGGLITVDADAITDWTPVARTTTALRDEVR</sequence>
<gene>
    <name evidence="1" type="ORF">C8D77_11344</name>
</gene>